<dbReference type="InterPro" id="IPR050140">
    <property type="entry name" value="SRY-related_HMG-box_TF-like"/>
</dbReference>
<evidence type="ECO:0000259" key="4">
    <source>
        <dbReference type="PROSITE" id="PS50118"/>
    </source>
</evidence>
<feature type="domain" description="HMG box" evidence="4">
    <location>
        <begin position="211"/>
        <end position="246"/>
    </location>
</feature>
<proteinExistence type="predicted"/>
<feature type="region of interest" description="Disordered" evidence="3">
    <location>
        <begin position="1"/>
        <end position="78"/>
    </location>
</feature>
<name>A0AAN8P106_POLSC</name>
<feature type="compositionally biased region" description="Basic and acidic residues" evidence="3">
    <location>
        <begin position="1"/>
        <end position="35"/>
    </location>
</feature>
<accession>A0AAN8P106</accession>
<dbReference type="PROSITE" id="PS50118">
    <property type="entry name" value="HMG_BOX_2"/>
    <property type="match status" value="1"/>
</dbReference>
<dbReference type="GO" id="GO:0005634">
    <property type="term" value="C:nucleus"/>
    <property type="evidence" value="ECO:0007669"/>
    <property type="project" value="UniProtKB-UniRule"/>
</dbReference>
<keyword evidence="2" id="KW-0539">Nucleus</keyword>
<feature type="compositionally biased region" description="Low complexity" evidence="3">
    <location>
        <begin position="58"/>
        <end position="70"/>
    </location>
</feature>
<reference evidence="5 6" key="1">
    <citation type="submission" date="2023-10" db="EMBL/GenBank/DDBJ databases">
        <title>Genomes of two closely related lineages of the louse Polyplax serrata with different host specificities.</title>
        <authorList>
            <person name="Martinu J."/>
            <person name="Tarabai H."/>
            <person name="Stefka J."/>
            <person name="Hypsa V."/>
        </authorList>
    </citation>
    <scope>NUCLEOTIDE SEQUENCE [LARGE SCALE GENOMIC DNA]</scope>
    <source>
        <strain evidence="5">HR10_N</strain>
    </source>
</reference>
<dbReference type="InterPro" id="IPR036910">
    <property type="entry name" value="HMG_box_dom_sf"/>
</dbReference>
<dbReference type="PANTHER" id="PTHR10270:SF317">
    <property type="entry name" value="TRANSCRIPTION FACTOR SOX-15-RELATED"/>
    <property type="match status" value="1"/>
</dbReference>
<feature type="DNA-binding region" description="HMG box" evidence="2">
    <location>
        <begin position="211"/>
        <end position="246"/>
    </location>
</feature>
<evidence type="ECO:0000313" key="5">
    <source>
        <dbReference type="EMBL" id="KAK6632887.1"/>
    </source>
</evidence>
<gene>
    <name evidence="5" type="ORF">RUM43_012626</name>
</gene>
<dbReference type="AlphaFoldDB" id="A0AAN8P106"/>
<keyword evidence="1 2" id="KW-0238">DNA-binding</keyword>
<feature type="compositionally biased region" description="Basic and acidic residues" evidence="3">
    <location>
        <begin position="48"/>
        <end position="57"/>
    </location>
</feature>
<feature type="compositionally biased region" description="Basic residues" evidence="3">
    <location>
        <begin position="36"/>
        <end position="47"/>
    </location>
</feature>
<dbReference type="EMBL" id="JAWJWE010000006">
    <property type="protein sequence ID" value="KAK6632887.1"/>
    <property type="molecule type" value="Genomic_DNA"/>
</dbReference>
<dbReference type="GO" id="GO:0001228">
    <property type="term" value="F:DNA-binding transcription activator activity, RNA polymerase II-specific"/>
    <property type="evidence" value="ECO:0007669"/>
    <property type="project" value="TreeGrafter"/>
</dbReference>
<evidence type="ECO:0000256" key="1">
    <source>
        <dbReference type="ARBA" id="ARBA00023125"/>
    </source>
</evidence>
<dbReference type="InterPro" id="IPR009071">
    <property type="entry name" value="HMG_box_dom"/>
</dbReference>
<comment type="caution">
    <text evidence="5">The sequence shown here is derived from an EMBL/GenBank/DDBJ whole genome shotgun (WGS) entry which is preliminary data.</text>
</comment>
<protein>
    <recommendedName>
        <fullName evidence="4">HMG box domain-containing protein</fullName>
    </recommendedName>
</protein>
<dbReference type="Proteomes" id="UP001372834">
    <property type="component" value="Unassembled WGS sequence"/>
</dbReference>
<sequence>MTMSKDNYREMMSKHENEVKGEQVKLCTFKKESKRSTKISQRERRKKDRFDMDEHSQESVSIASSVSTSSLPYPHLYANSKPAFDMQQQQTHPQHQQTSNRIGYADHNSTARGQTTFDTQNARTFDISGYPMNDLAGRYSEESTRYQNDFDYRYDEGGRLSEAGQRMTDEYWVGNANLVSGPMENRLGYFGHVADAKPGMNQSKMLKEARIRRPMNAFMVWAKVERKKLADENPDLHNADLSKMLGMFPTLFLTSFGDSGPKG</sequence>
<evidence type="ECO:0000313" key="6">
    <source>
        <dbReference type="Proteomes" id="UP001372834"/>
    </source>
</evidence>
<evidence type="ECO:0000256" key="2">
    <source>
        <dbReference type="PROSITE-ProRule" id="PRU00267"/>
    </source>
</evidence>
<dbReference type="Gene3D" id="1.10.30.10">
    <property type="entry name" value="High mobility group box domain"/>
    <property type="match status" value="1"/>
</dbReference>
<organism evidence="5 6">
    <name type="scientific">Polyplax serrata</name>
    <name type="common">Common mouse louse</name>
    <dbReference type="NCBI Taxonomy" id="468196"/>
    <lineage>
        <taxon>Eukaryota</taxon>
        <taxon>Metazoa</taxon>
        <taxon>Ecdysozoa</taxon>
        <taxon>Arthropoda</taxon>
        <taxon>Hexapoda</taxon>
        <taxon>Insecta</taxon>
        <taxon>Pterygota</taxon>
        <taxon>Neoptera</taxon>
        <taxon>Paraneoptera</taxon>
        <taxon>Psocodea</taxon>
        <taxon>Troctomorpha</taxon>
        <taxon>Phthiraptera</taxon>
        <taxon>Anoplura</taxon>
        <taxon>Polyplacidae</taxon>
        <taxon>Polyplax</taxon>
    </lineage>
</organism>
<dbReference type="Pfam" id="PF00505">
    <property type="entry name" value="HMG_box"/>
    <property type="match status" value="1"/>
</dbReference>
<dbReference type="SUPFAM" id="SSF47095">
    <property type="entry name" value="HMG-box"/>
    <property type="match status" value="1"/>
</dbReference>
<evidence type="ECO:0000256" key="3">
    <source>
        <dbReference type="SAM" id="MobiDB-lite"/>
    </source>
</evidence>
<dbReference type="GO" id="GO:0030154">
    <property type="term" value="P:cell differentiation"/>
    <property type="evidence" value="ECO:0007669"/>
    <property type="project" value="TreeGrafter"/>
</dbReference>
<dbReference type="GO" id="GO:0000978">
    <property type="term" value="F:RNA polymerase II cis-regulatory region sequence-specific DNA binding"/>
    <property type="evidence" value="ECO:0007669"/>
    <property type="project" value="TreeGrafter"/>
</dbReference>
<dbReference type="PANTHER" id="PTHR10270">
    <property type="entry name" value="SOX TRANSCRIPTION FACTOR"/>
    <property type="match status" value="1"/>
</dbReference>